<dbReference type="EMBL" id="JAKJPQ010000018">
    <property type="protein sequence ID" value="MCI2263553.1"/>
    <property type="molecule type" value="Genomic_DNA"/>
</dbReference>
<keyword evidence="3" id="KW-1185">Reference proteome</keyword>
<dbReference type="RefSeq" id="WP_242161211.1">
    <property type="nucleotide sequence ID" value="NZ_CP131914.1"/>
</dbReference>
<evidence type="ECO:0000313" key="2">
    <source>
        <dbReference type="EMBL" id="XCI80660.1"/>
    </source>
</evidence>
<dbReference type="EMBL" id="CP131914">
    <property type="protein sequence ID" value="XCI80660.1"/>
    <property type="molecule type" value="Genomic_DNA"/>
</dbReference>
<name>A0AAU8I5G2_9XANT</name>
<reference evidence="2" key="3">
    <citation type="submission" date="2023-08" db="EMBL/GenBank/DDBJ databases">
        <title>Complete genome sequence of Xanthomonas indica.</title>
        <authorList>
            <person name="Patil P.B."/>
            <person name="Rana R."/>
        </authorList>
    </citation>
    <scope>NUCLEOTIDE SEQUENCE</scope>
    <source>
        <strain evidence="2">PPL560</strain>
    </source>
</reference>
<reference evidence="1" key="2">
    <citation type="submission" date="2022-01" db="EMBL/GenBank/DDBJ databases">
        <authorList>
            <person name="Rana R."/>
            <person name="Patil P.B."/>
        </authorList>
    </citation>
    <scope>NUCLEOTIDE SEQUENCE</scope>
    <source>
        <strain evidence="1">PPL560</strain>
    </source>
</reference>
<evidence type="ECO:0000313" key="1">
    <source>
        <dbReference type="EMBL" id="MCI2263553.1"/>
    </source>
</evidence>
<protein>
    <submittedName>
        <fullName evidence="2">Uncharacterized protein</fullName>
    </submittedName>
</protein>
<gene>
    <name evidence="1" type="ORF">L3V74_18645</name>
    <name evidence="2" type="ORF">Q7W82_00350</name>
</gene>
<reference evidence="1 3" key="1">
    <citation type="journal article" date="2022" name="Curr. Microbiol.">
        <title>Xanthomonas indica sp. nov., a Novel Member of Non-Pathogenic Xanthomonas Community from Healthy Rice Seeds.</title>
        <authorList>
            <person name="Rana R."/>
            <person name="Madhavan V.N."/>
            <person name="Saroha T."/>
            <person name="Bansal K."/>
            <person name="Kaur A."/>
            <person name="Sonti R.V."/>
            <person name="Patel H.K."/>
            <person name="Patil P.B."/>
        </authorList>
    </citation>
    <scope>NUCLEOTIDE SEQUENCE [LARGE SCALE GENOMIC DNA]</scope>
    <source>
        <strain evidence="1 3">PPL560</strain>
    </source>
</reference>
<proteinExistence type="predicted"/>
<organism evidence="2">
    <name type="scientific">Xanthomonas indica</name>
    <dbReference type="NCBI Taxonomy" id="2912242"/>
    <lineage>
        <taxon>Bacteria</taxon>
        <taxon>Pseudomonadati</taxon>
        <taxon>Pseudomonadota</taxon>
        <taxon>Gammaproteobacteria</taxon>
        <taxon>Lysobacterales</taxon>
        <taxon>Lysobacteraceae</taxon>
        <taxon>Xanthomonas</taxon>
    </lineage>
</organism>
<dbReference type="Proteomes" id="UP001430647">
    <property type="component" value="Unassembled WGS sequence"/>
</dbReference>
<sequence>MKLYGKSELEALPLSLAEVTLQVSKAELREVINFLEKCDSEMKSNDQWEHAHLQDFLKSSKLAVDIVVYKG</sequence>
<dbReference type="KEGG" id="xin:Q7W82_00350"/>
<dbReference type="AlphaFoldDB" id="A0AAU8I5G2"/>
<accession>A0AAU8I5G2</accession>
<evidence type="ECO:0000313" key="3">
    <source>
        <dbReference type="Proteomes" id="UP001430647"/>
    </source>
</evidence>